<dbReference type="InterPro" id="IPR011611">
    <property type="entry name" value="PfkB_dom"/>
</dbReference>
<dbReference type="InterPro" id="IPR029056">
    <property type="entry name" value="Ribokinase-like"/>
</dbReference>
<keyword evidence="1" id="KW-0808">Transferase</keyword>
<dbReference type="CDD" id="cd01941">
    <property type="entry name" value="YeiC_kinase_like"/>
    <property type="match status" value="1"/>
</dbReference>
<protein>
    <submittedName>
        <fullName evidence="4">Carbohydrate kinase family protein</fullName>
    </submittedName>
</protein>
<keyword evidence="5" id="KW-1185">Reference proteome</keyword>
<comment type="caution">
    <text evidence="4">The sequence shown here is derived from an EMBL/GenBank/DDBJ whole genome shotgun (WGS) entry which is preliminary data.</text>
</comment>
<dbReference type="PROSITE" id="PS00583">
    <property type="entry name" value="PFKB_KINASES_1"/>
    <property type="match status" value="1"/>
</dbReference>
<feature type="domain" description="Carbohydrate kinase PfkB" evidence="3">
    <location>
        <begin position="8"/>
        <end position="283"/>
    </location>
</feature>
<dbReference type="SUPFAM" id="SSF53613">
    <property type="entry name" value="Ribokinase-like"/>
    <property type="match status" value="1"/>
</dbReference>
<sequence length="290" mass="28725">MLCAGGAVVDLKIRFTAPAVAGTSNPGTGSASLGGVARNVAENLAALGVPVSLLSAVGDDAPGQALILAAQRCGIATDHVAVLPGEVTAQYVALLEPDGGLSVGAAAMAVLDRITTGHLQAAWPGQGWVFCDGNLSPPVLALALDQGRREARPVAFDAVSTHKVLRLPRDLSGLSLLSCNRAEARAWLGRHGLPTDGDDKTLATALRAAGAGAVLLTRGPAGLVVASEGVLAEVPAVPASPIDVTGAGDALMAGTLAALIGGADLVTAARAGAERAARTVESELSVLPAS</sequence>
<organism evidence="4 5">
    <name type="scientific">Kineosporia corallincola</name>
    <dbReference type="NCBI Taxonomy" id="2835133"/>
    <lineage>
        <taxon>Bacteria</taxon>
        <taxon>Bacillati</taxon>
        <taxon>Actinomycetota</taxon>
        <taxon>Actinomycetes</taxon>
        <taxon>Kineosporiales</taxon>
        <taxon>Kineosporiaceae</taxon>
        <taxon>Kineosporia</taxon>
    </lineage>
</organism>
<evidence type="ECO:0000256" key="2">
    <source>
        <dbReference type="ARBA" id="ARBA00022777"/>
    </source>
</evidence>
<evidence type="ECO:0000313" key="5">
    <source>
        <dbReference type="Proteomes" id="UP001197247"/>
    </source>
</evidence>
<evidence type="ECO:0000256" key="1">
    <source>
        <dbReference type="ARBA" id="ARBA00022679"/>
    </source>
</evidence>
<evidence type="ECO:0000259" key="3">
    <source>
        <dbReference type="Pfam" id="PF00294"/>
    </source>
</evidence>
<dbReference type="PANTHER" id="PTHR10584:SF166">
    <property type="entry name" value="RIBOKINASE"/>
    <property type="match status" value="1"/>
</dbReference>
<dbReference type="GO" id="GO:0016301">
    <property type="term" value="F:kinase activity"/>
    <property type="evidence" value="ECO:0007669"/>
    <property type="project" value="UniProtKB-KW"/>
</dbReference>
<reference evidence="4 5" key="1">
    <citation type="submission" date="2021-05" db="EMBL/GenBank/DDBJ databases">
        <title>Kineosporia and Streptomyces sp. nov. two new marine actinobacteria isolated from Coral.</title>
        <authorList>
            <person name="Buangrab K."/>
            <person name="Sutthacheep M."/>
            <person name="Yeemin T."/>
            <person name="Harunari E."/>
            <person name="Igarashi Y."/>
            <person name="Kanchanasin P."/>
            <person name="Tanasupawat S."/>
            <person name="Phongsopitanun W."/>
        </authorList>
    </citation>
    <scope>NUCLEOTIDE SEQUENCE [LARGE SCALE GENOMIC DNA]</scope>
    <source>
        <strain evidence="4 5">J2-2</strain>
    </source>
</reference>
<dbReference type="Proteomes" id="UP001197247">
    <property type="component" value="Unassembled WGS sequence"/>
</dbReference>
<dbReference type="Gene3D" id="3.40.1190.20">
    <property type="match status" value="1"/>
</dbReference>
<dbReference type="PANTHER" id="PTHR10584">
    <property type="entry name" value="SUGAR KINASE"/>
    <property type="match status" value="1"/>
</dbReference>
<evidence type="ECO:0000313" key="4">
    <source>
        <dbReference type="EMBL" id="MBT0773895.1"/>
    </source>
</evidence>
<name>A0ABS5TSX9_9ACTN</name>
<dbReference type="InterPro" id="IPR002173">
    <property type="entry name" value="Carboh/pur_kinase_PfkB_CS"/>
</dbReference>
<dbReference type="RefSeq" id="WP_214160433.1">
    <property type="nucleotide sequence ID" value="NZ_JAHBAY010000021.1"/>
</dbReference>
<keyword evidence="2 4" id="KW-0418">Kinase</keyword>
<proteinExistence type="predicted"/>
<dbReference type="EMBL" id="JAHBAY010000021">
    <property type="protein sequence ID" value="MBT0773895.1"/>
    <property type="molecule type" value="Genomic_DNA"/>
</dbReference>
<dbReference type="Pfam" id="PF00294">
    <property type="entry name" value="PfkB"/>
    <property type="match status" value="1"/>
</dbReference>
<accession>A0ABS5TSX9</accession>
<gene>
    <name evidence="4" type="ORF">KIH74_33435</name>
</gene>